<gene>
    <name evidence="2" type="ORF">DPMN_046908</name>
</gene>
<feature type="region of interest" description="Disordered" evidence="1">
    <location>
        <begin position="1"/>
        <end position="34"/>
    </location>
</feature>
<reference evidence="2" key="1">
    <citation type="journal article" date="2019" name="bioRxiv">
        <title>The Genome of the Zebra Mussel, Dreissena polymorpha: A Resource for Invasive Species Research.</title>
        <authorList>
            <person name="McCartney M.A."/>
            <person name="Auch B."/>
            <person name="Kono T."/>
            <person name="Mallez S."/>
            <person name="Zhang Y."/>
            <person name="Obille A."/>
            <person name="Becker A."/>
            <person name="Abrahante J.E."/>
            <person name="Garbe J."/>
            <person name="Badalamenti J.P."/>
            <person name="Herman A."/>
            <person name="Mangelson H."/>
            <person name="Liachko I."/>
            <person name="Sullivan S."/>
            <person name="Sone E.D."/>
            <person name="Koren S."/>
            <person name="Silverstein K.A.T."/>
            <person name="Beckman K.B."/>
            <person name="Gohl D.M."/>
        </authorList>
    </citation>
    <scope>NUCLEOTIDE SEQUENCE</scope>
    <source>
        <strain evidence="2">Duluth1</strain>
        <tissue evidence="2">Whole animal</tissue>
    </source>
</reference>
<accession>A0A9D4D8W9</accession>
<name>A0A9D4D8W9_DREPO</name>
<evidence type="ECO:0000313" key="3">
    <source>
        <dbReference type="Proteomes" id="UP000828390"/>
    </source>
</evidence>
<sequence>MPRKKRNQQHHTTWKERNADKTATNVSVNSTDEHELSESLSLALDYVAINEEVIKTEQNVLL</sequence>
<reference evidence="2" key="2">
    <citation type="submission" date="2020-11" db="EMBL/GenBank/DDBJ databases">
        <authorList>
            <person name="McCartney M.A."/>
            <person name="Auch B."/>
            <person name="Kono T."/>
            <person name="Mallez S."/>
            <person name="Becker A."/>
            <person name="Gohl D.M."/>
            <person name="Silverstein K.A.T."/>
            <person name="Koren S."/>
            <person name="Bechman K.B."/>
            <person name="Herman A."/>
            <person name="Abrahante J.E."/>
            <person name="Garbe J."/>
        </authorList>
    </citation>
    <scope>NUCLEOTIDE SEQUENCE</scope>
    <source>
        <strain evidence="2">Duluth1</strain>
        <tissue evidence="2">Whole animal</tissue>
    </source>
</reference>
<evidence type="ECO:0000256" key="1">
    <source>
        <dbReference type="SAM" id="MobiDB-lite"/>
    </source>
</evidence>
<comment type="caution">
    <text evidence="2">The sequence shown here is derived from an EMBL/GenBank/DDBJ whole genome shotgun (WGS) entry which is preliminary data.</text>
</comment>
<proteinExistence type="predicted"/>
<dbReference type="AlphaFoldDB" id="A0A9D4D8W9"/>
<dbReference type="EMBL" id="JAIWYP010000011">
    <property type="protein sequence ID" value="KAH3740209.1"/>
    <property type="molecule type" value="Genomic_DNA"/>
</dbReference>
<feature type="compositionally biased region" description="Polar residues" evidence="1">
    <location>
        <begin position="21"/>
        <end position="30"/>
    </location>
</feature>
<evidence type="ECO:0000313" key="2">
    <source>
        <dbReference type="EMBL" id="KAH3740209.1"/>
    </source>
</evidence>
<organism evidence="2 3">
    <name type="scientific">Dreissena polymorpha</name>
    <name type="common">Zebra mussel</name>
    <name type="synonym">Mytilus polymorpha</name>
    <dbReference type="NCBI Taxonomy" id="45954"/>
    <lineage>
        <taxon>Eukaryota</taxon>
        <taxon>Metazoa</taxon>
        <taxon>Spiralia</taxon>
        <taxon>Lophotrochozoa</taxon>
        <taxon>Mollusca</taxon>
        <taxon>Bivalvia</taxon>
        <taxon>Autobranchia</taxon>
        <taxon>Heteroconchia</taxon>
        <taxon>Euheterodonta</taxon>
        <taxon>Imparidentia</taxon>
        <taxon>Neoheterodontei</taxon>
        <taxon>Myida</taxon>
        <taxon>Dreissenoidea</taxon>
        <taxon>Dreissenidae</taxon>
        <taxon>Dreissena</taxon>
    </lineage>
</organism>
<keyword evidence="3" id="KW-1185">Reference proteome</keyword>
<dbReference type="Proteomes" id="UP000828390">
    <property type="component" value="Unassembled WGS sequence"/>
</dbReference>
<protein>
    <submittedName>
        <fullName evidence="2">Uncharacterized protein</fullName>
    </submittedName>
</protein>